<evidence type="ECO:0000313" key="8">
    <source>
        <dbReference type="EMBL" id="KAF9538946.1"/>
    </source>
</evidence>
<reference evidence="8" key="1">
    <citation type="journal article" date="2020" name="Fungal Divers.">
        <title>Resolving the Mortierellaceae phylogeny through synthesis of multi-gene phylogenetics and phylogenomics.</title>
        <authorList>
            <person name="Vandepol N."/>
            <person name="Liber J."/>
            <person name="Desiro A."/>
            <person name="Na H."/>
            <person name="Kennedy M."/>
            <person name="Barry K."/>
            <person name="Grigoriev I.V."/>
            <person name="Miller A.N."/>
            <person name="O'Donnell K."/>
            <person name="Stajich J.E."/>
            <person name="Bonito G."/>
        </authorList>
    </citation>
    <scope>NUCLEOTIDE SEQUENCE</scope>
    <source>
        <strain evidence="8">NRRL 2591</strain>
    </source>
</reference>
<feature type="region of interest" description="Disordered" evidence="5">
    <location>
        <begin position="1"/>
        <end position="25"/>
    </location>
</feature>
<dbReference type="PANTHER" id="PTHR23244">
    <property type="entry name" value="KELCH REPEAT DOMAIN"/>
    <property type="match status" value="1"/>
</dbReference>
<feature type="compositionally biased region" description="Low complexity" evidence="5">
    <location>
        <begin position="1219"/>
        <end position="1255"/>
    </location>
</feature>
<evidence type="ECO:0000256" key="1">
    <source>
        <dbReference type="ARBA" id="ARBA00022441"/>
    </source>
</evidence>
<feature type="region of interest" description="Disordered" evidence="5">
    <location>
        <begin position="1064"/>
        <end position="1090"/>
    </location>
</feature>
<dbReference type="Pfam" id="PF24981">
    <property type="entry name" value="Beta-prop_ATRN-LZTR1"/>
    <property type="match status" value="1"/>
</dbReference>
<feature type="compositionally biased region" description="Gly residues" evidence="5">
    <location>
        <begin position="926"/>
        <end position="935"/>
    </location>
</feature>
<feature type="region of interest" description="Disordered" evidence="5">
    <location>
        <begin position="744"/>
        <end position="765"/>
    </location>
</feature>
<name>A0A9P6JZG9_9FUNG</name>
<feature type="compositionally biased region" description="Polar residues" evidence="5">
    <location>
        <begin position="1306"/>
        <end position="1316"/>
    </location>
</feature>
<feature type="compositionally biased region" description="Low complexity" evidence="5">
    <location>
        <begin position="1420"/>
        <end position="1457"/>
    </location>
</feature>
<feature type="compositionally biased region" description="Basic and acidic residues" evidence="5">
    <location>
        <begin position="977"/>
        <end position="989"/>
    </location>
</feature>
<dbReference type="InterPro" id="IPR035914">
    <property type="entry name" value="Sperma_CUB_dom_sf"/>
</dbReference>
<feature type="region of interest" description="Disordered" evidence="5">
    <location>
        <begin position="1024"/>
        <end position="1046"/>
    </location>
</feature>
<evidence type="ECO:0000256" key="3">
    <source>
        <dbReference type="ARBA" id="ARBA00023157"/>
    </source>
</evidence>
<evidence type="ECO:0000313" key="9">
    <source>
        <dbReference type="Proteomes" id="UP000723463"/>
    </source>
</evidence>
<gene>
    <name evidence="8" type="primary">MEGF8</name>
    <name evidence="8" type="ORF">EC957_006006</name>
</gene>
<feature type="compositionally biased region" description="Basic and acidic residues" evidence="5">
    <location>
        <begin position="906"/>
        <end position="916"/>
    </location>
</feature>
<proteinExistence type="predicted"/>
<dbReference type="SUPFAM" id="SSF49854">
    <property type="entry name" value="Spermadhesin, CUB domain"/>
    <property type="match status" value="1"/>
</dbReference>
<dbReference type="Proteomes" id="UP000723463">
    <property type="component" value="Unassembled WGS sequence"/>
</dbReference>
<sequence>MQADSSQTSPSERAPVHGQDIPPSAYYPRDHSAIYDRFAIQQEPKVADFLCNEDSPQEYMARSGNFSSASEDGVYPPGARTCTWKITIPGDGTSTTGPSIIQLAFISEIKLTCGKDSLTIYDGPDTTSPLLVNLCGNYWNNPTLFYSSGSQLTVVFTKSADSPSATGFTGYWSTVLPCDICLTSGKGTCNAGACACNSKYTGSVCQKETAGFEKFTPRSQHSMAYDSAKDMVYITGGINGRIQFWDLLTFSFATNKWTNITVPSVPKPPDPRYGHFSFVHKGNLYIFGGIAFWGAVAEVWMYDTKAWKELPQNNPEKKPTGLVGPACVFLTNNNQTRLAVFGGVNKDGVTMRELRYYDIETHQWSLADHQNSVGLSGASAVYHEATNSIYYFGGMINQTIRNTIPYQYSLDQELWFAHAPRFDPLSSRPVGWNGTMYIPTSGDGVDNNLDDPKGDGSYNSTTRNLQNPAMYDATSGVWATVGLAGSDMVVMYGGMRPFGLGTTNGSSCFVRTMYLYDISCQKWASYDVTDAYNVVKTRVNHTMVLRPPGAAGASKTSYTAYIFGGFDGYEHNDMFNITINIYPPAAADVNRCRALNWCNKYDDCQNCNPHYCSYINGLCLFDTDKAKKTVSSTAPILLGGSDDVPANGTLQDLLSQQPDLKSQVVKVEDCPSRIGVNTMTPFPGIIAAGNTLYFKTYIDEPDRDIQFEINTNPNEALIFRSLNVWEGFMNMYWRADHSLSDGTWDDSQQASTIPPDDLPANKNPLDWNRPVLTTSGIMNVTELMHRWTKYSGLDGSPSQSALQGLSTQGIYFLAGDPRRFSGYHVYSITNPTDIPITMTLTVNVLNIPEIRNDNQDSQLNLATLGFFMVGFILGVLLLIILGRKLRRVIAERDEAQWAAAELRMREEEAADDERRGARGSQTNATLGGGRGGAGQDGLEKRPMYRIVVGVQEEKETLWRALTPPESVPSTLRQRAVRKNESSPPDRPDSAARQAVTSQTGVPSHGGDDEVVFDAQAGARRKSDFIRDLGSSPPSSGGPHRFLGIPPAIHSEPLINEIQRRHTSNERVRTESLNHNGDASSGDGSGTLSGLERGLSLGGRLKGSAPLKQFLDHSGIWPEEEVLTKVSQEAVEDCPRDMFLGSESEQLPLSSLHRHEPKQKSTVSTESDLPLSLVPKGFLPRRRVRNPIMVQPISVEPLPFHGGLVPNTRQQYRRYRRSLQRGQQRDQQAQEQQAQQRQQPRTPVSRSGSSFSVARSFSRKNELQPSLSTRSKGSLKEARKAASRTALRSAGSLATPGTVMEMLPLGGSSNNNNYQENADSRWQDEDEDRTTSNTGAARLSNEREDPFRTRGPQEYEAGPLLALNVLIVFPGDAGTREVLRVGSKEEENDVGRNVARSIDEDEADRRSQNTLYNNNIIAEVPSTSTIHSPSPSGTSGHSSHASSDSRSSSSTGANTSVNASLSKTNVAIMDDTEPRLPPMAIGTVFVPDPARWWAYKAQQQVDRRRIQRELRRILARQRQQQQQQYQQQQKLYAAK</sequence>
<keyword evidence="4" id="KW-0175">Coiled coil</keyword>
<feature type="compositionally biased region" description="Basic and acidic residues" evidence="5">
    <location>
        <begin position="1339"/>
        <end position="1348"/>
    </location>
</feature>
<dbReference type="InterPro" id="IPR056737">
    <property type="entry name" value="Beta-prop_ATRN-MKLN-like"/>
</dbReference>
<dbReference type="Gene3D" id="2.120.10.80">
    <property type="entry name" value="Kelch-type beta propeller"/>
    <property type="match status" value="1"/>
</dbReference>
<dbReference type="SMART" id="SM00612">
    <property type="entry name" value="Kelch"/>
    <property type="match status" value="3"/>
</dbReference>
<evidence type="ECO:0000256" key="4">
    <source>
        <dbReference type="SAM" id="Coils"/>
    </source>
</evidence>
<feature type="region of interest" description="Disordered" evidence="5">
    <location>
        <begin position="1216"/>
        <end position="1348"/>
    </location>
</feature>
<keyword evidence="6" id="KW-1133">Transmembrane helix</keyword>
<keyword evidence="6" id="KW-0472">Membrane</keyword>
<feature type="region of interest" description="Disordered" evidence="5">
    <location>
        <begin position="906"/>
        <end position="938"/>
    </location>
</feature>
<feature type="coiled-coil region" evidence="4">
    <location>
        <begin position="1502"/>
        <end position="1530"/>
    </location>
</feature>
<organism evidence="8 9">
    <name type="scientific">Mortierella hygrophila</name>
    <dbReference type="NCBI Taxonomy" id="979708"/>
    <lineage>
        <taxon>Eukaryota</taxon>
        <taxon>Fungi</taxon>
        <taxon>Fungi incertae sedis</taxon>
        <taxon>Mucoromycota</taxon>
        <taxon>Mortierellomycotina</taxon>
        <taxon>Mortierellomycetes</taxon>
        <taxon>Mortierellales</taxon>
        <taxon>Mortierellaceae</taxon>
        <taxon>Mortierella</taxon>
    </lineage>
</organism>
<keyword evidence="1" id="KW-0880">Kelch repeat</keyword>
<evidence type="ECO:0000256" key="5">
    <source>
        <dbReference type="SAM" id="MobiDB-lite"/>
    </source>
</evidence>
<dbReference type="PROSITE" id="PS01180">
    <property type="entry name" value="CUB"/>
    <property type="match status" value="1"/>
</dbReference>
<feature type="transmembrane region" description="Helical" evidence="6">
    <location>
        <begin position="861"/>
        <end position="882"/>
    </location>
</feature>
<feature type="compositionally biased region" description="Low complexity" evidence="5">
    <location>
        <begin position="1029"/>
        <end position="1038"/>
    </location>
</feature>
<keyword evidence="3" id="KW-1015">Disulfide bond</keyword>
<feature type="compositionally biased region" description="Polar residues" evidence="5">
    <location>
        <begin position="1"/>
        <end position="11"/>
    </location>
</feature>
<dbReference type="InterPro" id="IPR000859">
    <property type="entry name" value="CUB_dom"/>
</dbReference>
<protein>
    <submittedName>
        <fullName evidence="8">Multiple epidermal growth factor-like domains protein 8</fullName>
    </submittedName>
</protein>
<keyword evidence="2" id="KW-0677">Repeat</keyword>
<evidence type="ECO:0000256" key="6">
    <source>
        <dbReference type="SAM" id="Phobius"/>
    </source>
</evidence>
<evidence type="ECO:0000259" key="7">
    <source>
        <dbReference type="PROSITE" id="PS01180"/>
    </source>
</evidence>
<comment type="caution">
    <text evidence="8">The sequence shown here is derived from an EMBL/GenBank/DDBJ whole genome shotgun (WGS) entry which is preliminary data.</text>
</comment>
<accession>A0A9P6JZG9</accession>
<feature type="compositionally biased region" description="Polar residues" evidence="5">
    <location>
        <begin position="1262"/>
        <end position="1271"/>
    </location>
</feature>
<dbReference type="Pfam" id="PF00431">
    <property type="entry name" value="CUB"/>
    <property type="match status" value="1"/>
</dbReference>
<dbReference type="InterPro" id="IPR006652">
    <property type="entry name" value="Kelch_1"/>
</dbReference>
<feature type="region of interest" description="Disordered" evidence="5">
    <location>
        <begin position="1383"/>
        <end position="1457"/>
    </location>
</feature>
<keyword evidence="9" id="KW-1185">Reference proteome</keyword>
<feature type="region of interest" description="Disordered" evidence="5">
    <location>
        <begin position="959"/>
        <end position="1009"/>
    </location>
</feature>
<keyword evidence="6" id="KW-0812">Transmembrane</keyword>
<dbReference type="CDD" id="cd00041">
    <property type="entry name" value="CUB"/>
    <property type="match status" value="1"/>
</dbReference>
<dbReference type="Gene3D" id="2.60.120.290">
    <property type="entry name" value="Spermadhesin, CUB domain"/>
    <property type="match status" value="1"/>
</dbReference>
<dbReference type="EMBL" id="JAAAXW010000274">
    <property type="protein sequence ID" value="KAF9538946.1"/>
    <property type="molecule type" value="Genomic_DNA"/>
</dbReference>
<feature type="domain" description="CUB" evidence="7">
    <location>
        <begin position="51"/>
        <end position="175"/>
    </location>
</feature>
<dbReference type="SUPFAM" id="SSF117281">
    <property type="entry name" value="Kelch motif"/>
    <property type="match status" value="1"/>
</dbReference>
<dbReference type="SMART" id="SM00042">
    <property type="entry name" value="CUB"/>
    <property type="match status" value="1"/>
</dbReference>
<evidence type="ECO:0000256" key="2">
    <source>
        <dbReference type="ARBA" id="ARBA00022737"/>
    </source>
</evidence>
<feature type="compositionally biased region" description="Low complexity" evidence="5">
    <location>
        <begin position="1076"/>
        <end position="1090"/>
    </location>
</feature>
<dbReference type="InterPro" id="IPR015915">
    <property type="entry name" value="Kelch-typ_b-propeller"/>
</dbReference>